<sequence length="98" mass="10800">MKKLVEIRNEVGANDLDSYISKIAAGDPLLDEDISKLEVYMGSADSSANPIIRSLAYLLGKAKESAEKESFYAMEEVMNAAKGLKLTKIYEKAYGKFT</sequence>
<proteinExistence type="predicted"/>
<dbReference type="EMBL" id="PP511876">
    <property type="protein sequence ID" value="XCD08327.1"/>
    <property type="molecule type" value="Genomic_DNA"/>
</dbReference>
<organism evidence="1">
    <name type="scientific">Dulem virus 42</name>
    <dbReference type="NCBI Taxonomy" id="3145760"/>
    <lineage>
        <taxon>Viruses</taxon>
        <taxon>Duplodnaviria</taxon>
        <taxon>Heunggongvirae</taxon>
        <taxon>Uroviricota</taxon>
        <taxon>Caudoviricetes</taxon>
    </lineage>
</organism>
<evidence type="ECO:0000313" key="1">
    <source>
        <dbReference type="EMBL" id="XCD08327.1"/>
    </source>
</evidence>
<name>A0AAU8BAR9_9CAUD</name>
<reference evidence="1" key="1">
    <citation type="submission" date="2024-03" db="EMBL/GenBank/DDBJ databases">
        <title>Diverse circular DNA viruses in blood, oral, and fecal samples of captive lemurs.</title>
        <authorList>
            <person name="Paietta E.N."/>
            <person name="Kraberger S."/>
            <person name="Lund M.C."/>
            <person name="Custer J.M."/>
            <person name="Vargas K.M."/>
            <person name="Ehmke E.E."/>
            <person name="Yoder A.D."/>
            <person name="Varsani A."/>
        </authorList>
    </citation>
    <scope>NUCLEOTIDE SEQUENCE</scope>
    <source>
        <strain evidence="1">Duke_30FF_63</strain>
    </source>
</reference>
<accession>A0AAU8BAR9</accession>
<protein>
    <submittedName>
        <fullName evidence="1">Uncharacterized protein</fullName>
    </submittedName>
</protein>